<dbReference type="Proteomes" id="UP001152562">
    <property type="component" value="Unassembled WGS sequence"/>
</dbReference>
<organism evidence="1 2">
    <name type="scientific">Pieris brassicae</name>
    <name type="common">White butterfly</name>
    <name type="synonym">Large white butterfly</name>
    <dbReference type="NCBI Taxonomy" id="7116"/>
    <lineage>
        <taxon>Eukaryota</taxon>
        <taxon>Metazoa</taxon>
        <taxon>Ecdysozoa</taxon>
        <taxon>Arthropoda</taxon>
        <taxon>Hexapoda</taxon>
        <taxon>Insecta</taxon>
        <taxon>Pterygota</taxon>
        <taxon>Neoptera</taxon>
        <taxon>Endopterygota</taxon>
        <taxon>Lepidoptera</taxon>
        <taxon>Glossata</taxon>
        <taxon>Ditrysia</taxon>
        <taxon>Papilionoidea</taxon>
        <taxon>Pieridae</taxon>
        <taxon>Pierinae</taxon>
        <taxon>Pieris</taxon>
    </lineage>
</organism>
<dbReference type="AlphaFoldDB" id="A0A9P0T1S3"/>
<dbReference type="EMBL" id="CALOZG010000002">
    <property type="protein sequence ID" value="CAH3973164.1"/>
    <property type="molecule type" value="Genomic_DNA"/>
</dbReference>
<keyword evidence="2" id="KW-1185">Reference proteome</keyword>
<protein>
    <submittedName>
        <fullName evidence="1">Uncharacterized protein</fullName>
    </submittedName>
</protein>
<reference evidence="1" key="1">
    <citation type="submission" date="2022-05" db="EMBL/GenBank/DDBJ databases">
        <authorList>
            <person name="Okamura Y."/>
        </authorList>
    </citation>
    <scope>NUCLEOTIDE SEQUENCE</scope>
</reference>
<sequence>MMFLRALFGSHQRTPDSELSDVNPHMTSGFRELKLTPRRRINTLSKTRIIPTFRLLKGRGDYALVMNGHSDWSLVLPKYKACSRTNPAKQLLENTYQAAIGGSARAAAGAQEAAHEPSLANAACERRAYQTPHLEPSTTIC</sequence>
<gene>
    <name evidence="1" type="ORF">PIBRA_LOCUS1778</name>
</gene>
<comment type="caution">
    <text evidence="1">The sequence shown here is derived from an EMBL/GenBank/DDBJ whole genome shotgun (WGS) entry which is preliminary data.</text>
</comment>
<accession>A0A9P0T1S3</accession>
<evidence type="ECO:0000313" key="2">
    <source>
        <dbReference type="Proteomes" id="UP001152562"/>
    </source>
</evidence>
<proteinExistence type="predicted"/>
<evidence type="ECO:0000313" key="1">
    <source>
        <dbReference type="EMBL" id="CAH3973164.1"/>
    </source>
</evidence>
<name>A0A9P0T1S3_PIEBR</name>